<proteinExistence type="predicted"/>
<keyword evidence="1" id="KW-0472">Membrane</keyword>
<comment type="caution">
    <text evidence="2">The sequence shown here is derived from an EMBL/GenBank/DDBJ whole genome shotgun (WGS) entry which is preliminary data.</text>
</comment>
<reference evidence="2 3" key="1">
    <citation type="submission" date="2024-03" db="EMBL/GenBank/DDBJ databases">
        <title>Whole genome sequencing of Streptomyces racemochromogenes, to identify antimicrobial biosynthetic gene clusters.</title>
        <authorList>
            <person name="Suryawanshi P."/>
            <person name="Krishnaraj P.U."/>
            <person name="Arun Y.P."/>
            <person name="Suryawanshi M.P."/>
            <person name="Rakshit O."/>
        </authorList>
    </citation>
    <scope>NUCLEOTIDE SEQUENCE [LARGE SCALE GENOMIC DNA]</scope>
    <source>
        <strain evidence="2 3">AUDT626</strain>
    </source>
</reference>
<protein>
    <submittedName>
        <fullName evidence="2">Uncharacterized protein</fullName>
    </submittedName>
</protein>
<keyword evidence="3" id="KW-1185">Reference proteome</keyword>
<dbReference type="EMBL" id="JBBDHD010000135">
    <property type="protein sequence ID" value="MFH7599581.1"/>
    <property type="molecule type" value="Genomic_DNA"/>
</dbReference>
<sequence>MAGQILASKWDAGYAVLVFVRALLGGLPAWAKWIIGGLVAVVLVLEGRRWWRRRGTAVR</sequence>
<organism evidence="2 3">
    <name type="scientific">Streptomyces racemochromogenes</name>
    <dbReference type="NCBI Taxonomy" id="67353"/>
    <lineage>
        <taxon>Bacteria</taxon>
        <taxon>Bacillati</taxon>
        <taxon>Actinomycetota</taxon>
        <taxon>Actinomycetes</taxon>
        <taxon>Kitasatosporales</taxon>
        <taxon>Streptomycetaceae</taxon>
        <taxon>Streptomyces</taxon>
    </lineage>
</organism>
<evidence type="ECO:0000313" key="2">
    <source>
        <dbReference type="EMBL" id="MFH7599581.1"/>
    </source>
</evidence>
<evidence type="ECO:0000256" key="1">
    <source>
        <dbReference type="SAM" id="Phobius"/>
    </source>
</evidence>
<accession>A0ABW7PNJ1</accession>
<dbReference type="RefSeq" id="WP_395513212.1">
    <property type="nucleotide sequence ID" value="NZ_JBBDHD010000135.1"/>
</dbReference>
<gene>
    <name evidence="2" type="ORF">WDV06_31445</name>
</gene>
<name>A0ABW7PNJ1_9ACTN</name>
<feature type="transmembrane region" description="Helical" evidence="1">
    <location>
        <begin position="12"/>
        <end position="45"/>
    </location>
</feature>
<evidence type="ECO:0000313" key="3">
    <source>
        <dbReference type="Proteomes" id="UP001610631"/>
    </source>
</evidence>
<keyword evidence="1" id="KW-1133">Transmembrane helix</keyword>
<keyword evidence="1" id="KW-0812">Transmembrane</keyword>
<dbReference type="Proteomes" id="UP001610631">
    <property type="component" value="Unassembled WGS sequence"/>
</dbReference>